<sequence length="962" mass="108270">MNFKEVDGVNESSIDGMKVSTGLTSGEYHWYRLEKAGTTYTGYLSEDGEEFQKVFTYEDTDIDASMIVIDAYSGRSVGYQYWLQSLTIEKEYSICSHEYVDEVINPTCTERGYTVHTCTKCGRSYNSDYVDALGHDFGEYTKTKDFTETERGELTSYCSRCDATRTRPIAAGNEKPHKNEILFISDVHSAKRAENGFHNLRALFGLLKSEDNFIPEVVGGGGDYIESSTNDNADWPHAYQVLHDIIYEGAPDTFQALGSGNHEWEWSQQSEEMIEKLLGQPRVCNSYNSDDFAIFHIGAHMNGTGQEEFKTEDIEKLHTFLDTQVGNGKVIFVQTHWPLHYAYNWAWRTTKNAGQMIDLLNEYSEKMDICFVWGHNHHQDAHRHMFYGRNDVLQISATEYKRIKFNYLNAGCLNENAAEQDAGPSGSDYGPGYCLEARLQGDKLILDYAHITGAYPDPTQAKLDHNADLLYVEEIQEARPSHHEIQFIRTGDCEHDYTSVHVDPTCTEWGKDVYTCSKCGVSYEDIIDGRDDPLGHDWDEGEETVKPTTQAPGLMTFHCTRCDATKTKKLRRIGADIPDDVDFTTADSYDDGQYAILGPTGYEQTEDGLVIKTTRNAVEDCNGRNEGDQANTPEDMIRVPVHGDWSATLNFGFDTAGASNGYYQFFGFYAAQGEDYQNMAGIRGGDKAFQDFIRQDGAITADSDLASAPGLDTVKDYWIRIEKQGDTYTCLRSDDGEEFTEMFSYEDTGINADALLIDAYTGMTEGYTFTLKSLVFDETSNSTFRFDDVQDESKFYFDPVYWAFLANPQITKGTDDTHFGPENACTRGHVVTFLWRAAGEPEPTNTKTPFSDLKPGAFYEKAVAWAVEKGITKGQTDTTFGPDATCTRGQIVTFLWRFKNQPEPKSTKTPFSDLKSGAFYENAVAWAVEEGITKGTTETTFSPEETCTRGQVVTFLYRATRD</sequence>
<name>W0FN32_9BACT</name>
<dbReference type="PROSITE" id="PS51272">
    <property type="entry name" value="SLH"/>
    <property type="match status" value="2"/>
</dbReference>
<dbReference type="GO" id="GO:0016787">
    <property type="term" value="F:hydrolase activity"/>
    <property type="evidence" value="ECO:0007669"/>
    <property type="project" value="InterPro"/>
</dbReference>
<organism evidence="2">
    <name type="scientific">uncultured bacterium Contig160</name>
    <dbReference type="NCBI Taxonomy" id="1393469"/>
    <lineage>
        <taxon>Bacteria</taxon>
        <taxon>environmental samples</taxon>
    </lineage>
</organism>
<protein>
    <submittedName>
        <fullName evidence="2">S-layer y domain-containing protein</fullName>
    </submittedName>
</protein>
<dbReference type="Pfam" id="PF00149">
    <property type="entry name" value="Metallophos"/>
    <property type="match status" value="1"/>
</dbReference>
<accession>W0FN32</accession>
<dbReference type="InterPro" id="IPR001119">
    <property type="entry name" value="SLH_dom"/>
</dbReference>
<dbReference type="Pfam" id="PF00395">
    <property type="entry name" value="SLH"/>
    <property type="match status" value="3"/>
</dbReference>
<proteinExistence type="predicted"/>
<reference evidence="2" key="1">
    <citation type="journal article" date="2013" name="PLoS ONE">
        <title>Metagenomic insights into the carbohydrate-active enzymes carried by the microorganisms adhering to solid digesta in the rumen of cows.</title>
        <authorList>
            <person name="Wang L."/>
            <person name="Hatem A."/>
            <person name="Catalyurek U.V."/>
            <person name="Morrison M."/>
            <person name="Yu Z."/>
        </authorList>
    </citation>
    <scope>NUCLEOTIDE SEQUENCE</scope>
</reference>
<dbReference type="EMBL" id="KC246787">
    <property type="protein sequence ID" value="AHF24217.1"/>
    <property type="molecule type" value="Genomic_DNA"/>
</dbReference>
<dbReference type="Gene3D" id="2.60.120.200">
    <property type="match status" value="1"/>
</dbReference>
<evidence type="ECO:0000313" key="2">
    <source>
        <dbReference type="EMBL" id="AHF24217.1"/>
    </source>
</evidence>
<dbReference type="SUPFAM" id="SSF56300">
    <property type="entry name" value="Metallo-dependent phosphatases"/>
    <property type="match status" value="1"/>
</dbReference>
<feature type="domain" description="SLH" evidence="1">
    <location>
        <begin position="910"/>
        <end position="962"/>
    </location>
</feature>
<dbReference type="InterPro" id="IPR004843">
    <property type="entry name" value="Calcineurin-like_PHP"/>
</dbReference>
<dbReference type="InterPro" id="IPR029052">
    <property type="entry name" value="Metallo-depent_PP-like"/>
</dbReference>
<dbReference type="Gene3D" id="3.60.21.10">
    <property type="match status" value="1"/>
</dbReference>
<feature type="domain" description="SLH" evidence="1">
    <location>
        <begin position="846"/>
        <end position="909"/>
    </location>
</feature>
<evidence type="ECO:0000259" key="1">
    <source>
        <dbReference type="PROSITE" id="PS51272"/>
    </source>
</evidence>
<dbReference type="AlphaFoldDB" id="W0FN32"/>